<dbReference type="OrthoDB" id="10253041at2759"/>
<dbReference type="Proteomes" id="UP001107558">
    <property type="component" value="Chromosome 1"/>
</dbReference>
<reference evidence="2" key="1">
    <citation type="submission" date="2021-03" db="EMBL/GenBank/DDBJ databases">
        <title>Chromosome level genome of the anhydrobiotic midge Polypedilum vanderplanki.</title>
        <authorList>
            <person name="Yoshida Y."/>
            <person name="Kikawada T."/>
            <person name="Gusev O."/>
        </authorList>
    </citation>
    <scope>NUCLEOTIDE SEQUENCE</scope>
    <source>
        <strain evidence="2">NIAS01</strain>
        <tissue evidence="2">Whole body or cell culture</tissue>
    </source>
</reference>
<proteinExistence type="predicted"/>
<name>A0A9J6CTL5_POLVA</name>
<gene>
    <name evidence="2" type="ORF">PVAND_014260</name>
</gene>
<protein>
    <submittedName>
        <fullName evidence="2">Uncharacterized protein</fullName>
    </submittedName>
</protein>
<feature type="region of interest" description="Disordered" evidence="1">
    <location>
        <begin position="1"/>
        <end position="42"/>
    </location>
</feature>
<organism evidence="2 3">
    <name type="scientific">Polypedilum vanderplanki</name>
    <name type="common">Sleeping chironomid midge</name>
    <dbReference type="NCBI Taxonomy" id="319348"/>
    <lineage>
        <taxon>Eukaryota</taxon>
        <taxon>Metazoa</taxon>
        <taxon>Ecdysozoa</taxon>
        <taxon>Arthropoda</taxon>
        <taxon>Hexapoda</taxon>
        <taxon>Insecta</taxon>
        <taxon>Pterygota</taxon>
        <taxon>Neoptera</taxon>
        <taxon>Endopterygota</taxon>
        <taxon>Diptera</taxon>
        <taxon>Nematocera</taxon>
        <taxon>Chironomoidea</taxon>
        <taxon>Chironomidae</taxon>
        <taxon>Chironominae</taxon>
        <taxon>Polypedilum</taxon>
        <taxon>Polypedilum</taxon>
    </lineage>
</organism>
<sequence>MKILTRLSKEGSSADEPLNIPLSDYSSDEGESSSSSDDEGKDSLCDLEGPCCQVLRVPPCSPVLLSPEKKPLSTKKKISGKSKQRRRISPQKRNKLLTRSVMDLPTTDPGSDFPDYYTTEDECETDYDTEGNVSKISLARNTKIIRNELRKASSASCDAVMPPELIITSHKAMDDNQLLTSLTDLPIENKSMLDTKPPSSFSQNIIKEFPPIGKKTKSWHNFNRCMSTIKIRNINCDTDPTYETAENLQFKLSLKKQIWTGTQQSDLDFKNRPLSYGLESSTIMMFNKSIFYDSEALLTACSQKLTAWQENSEIGLEKLKLSRSHVKESKKFKQGSKNKIESRNETKNVIKDEILNNNIKTKRKSRSSFHKLVETADIISHLAKNTKSSSAKIKKPIVQQQATNSNLEPSTNTTKLQKFRTSSYVATALASSSRRQRKSLTLQTPPLTLITPPQKPMLNTEQNSDSEQENTIKIPIRRTRAKSLKLFREVAARKCEKMS</sequence>
<feature type="region of interest" description="Disordered" evidence="1">
    <location>
        <begin position="390"/>
        <end position="413"/>
    </location>
</feature>
<feature type="region of interest" description="Disordered" evidence="1">
    <location>
        <begin position="63"/>
        <end position="95"/>
    </location>
</feature>
<feature type="region of interest" description="Disordered" evidence="1">
    <location>
        <begin position="446"/>
        <end position="470"/>
    </location>
</feature>
<feature type="compositionally biased region" description="Basic residues" evidence="1">
    <location>
        <begin position="72"/>
        <end position="95"/>
    </location>
</feature>
<keyword evidence="3" id="KW-1185">Reference proteome</keyword>
<comment type="caution">
    <text evidence="2">The sequence shown here is derived from an EMBL/GenBank/DDBJ whole genome shotgun (WGS) entry which is preliminary data.</text>
</comment>
<feature type="compositionally biased region" description="Polar residues" evidence="1">
    <location>
        <begin position="398"/>
        <end position="413"/>
    </location>
</feature>
<feature type="compositionally biased region" description="Acidic residues" evidence="1">
    <location>
        <begin position="26"/>
        <end position="40"/>
    </location>
</feature>
<dbReference type="AlphaFoldDB" id="A0A9J6CTL5"/>
<accession>A0A9J6CTL5</accession>
<evidence type="ECO:0000313" key="3">
    <source>
        <dbReference type="Proteomes" id="UP001107558"/>
    </source>
</evidence>
<evidence type="ECO:0000256" key="1">
    <source>
        <dbReference type="SAM" id="MobiDB-lite"/>
    </source>
</evidence>
<feature type="compositionally biased region" description="Polar residues" evidence="1">
    <location>
        <begin position="457"/>
        <end position="470"/>
    </location>
</feature>
<dbReference type="EMBL" id="JADBJN010000001">
    <property type="protein sequence ID" value="KAG5685059.1"/>
    <property type="molecule type" value="Genomic_DNA"/>
</dbReference>
<evidence type="ECO:0000313" key="2">
    <source>
        <dbReference type="EMBL" id="KAG5685059.1"/>
    </source>
</evidence>